<evidence type="ECO:0000256" key="1">
    <source>
        <dbReference type="ARBA" id="ARBA00010928"/>
    </source>
</evidence>
<comment type="similarity">
    <text evidence="1">Belongs to the Gfo/Idh/MocA family.</text>
</comment>
<organism evidence="5 6">
    <name type="scientific">Actinomadura rugatobispora</name>
    <dbReference type="NCBI Taxonomy" id="1994"/>
    <lineage>
        <taxon>Bacteria</taxon>
        <taxon>Bacillati</taxon>
        <taxon>Actinomycetota</taxon>
        <taxon>Actinomycetes</taxon>
        <taxon>Streptosporangiales</taxon>
        <taxon>Thermomonosporaceae</taxon>
        <taxon>Actinomadura</taxon>
    </lineage>
</organism>
<evidence type="ECO:0000256" key="2">
    <source>
        <dbReference type="ARBA" id="ARBA00023002"/>
    </source>
</evidence>
<dbReference type="InterPro" id="IPR055170">
    <property type="entry name" value="GFO_IDH_MocA-like_dom"/>
</dbReference>
<feature type="domain" description="Gfo/Idh/MocA-like oxidoreductase N-terminal" evidence="3">
    <location>
        <begin position="6"/>
        <end position="122"/>
    </location>
</feature>
<dbReference type="Gene3D" id="3.30.360.10">
    <property type="entry name" value="Dihydrodipicolinate Reductase, domain 2"/>
    <property type="match status" value="1"/>
</dbReference>
<keyword evidence="6" id="KW-1185">Reference proteome</keyword>
<name>A0ABW0ZSQ3_9ACTN</name>
<gene>
    <name evidence="5" type="ORF">ACFPZN_08010</name>
</gene>
<evidence type="ECO:0000259" key="4">
    <source>
        <dbReference type="Pfam" id="PF22725"/>
    </source>
</evidence>
<dbReference type="Gene3D" id="3.40.50.720">
    <property type="entry name" value="NAD(P)-binding Rossmann-like Domain"/>
    <property type="match status" value="1"/>
</dbReference>
<sequence length="334" mass="34892">MADEPIRWGILGTGGIAEVFTADLLRLDGHEVAAVGSRSAATAATFAARHGIGRAHGSYADLAADGEVDVVYVATPHPVHFEPARLCLEAGRAVLVEKPLTTSAADAERLAAIARDRGVFAMEAMWTRFSPLTRRLHALVGEGAIGDVSAVYADFATAPPFDPEHRLWSADLAGGALLDLGCYVLSVTWPLLGPPDSVQATASPAPTGVDANTGILLGYGSGAVALLHCGLMGESPHTATVVGTRGRIELASPFYRPESLTLTRAGGETEVFTVDLAGNGYTYQAEEVARCLRLGLTESPLLPLDESVAVLRVVDEIAASFRRQAPGRDGSARG</sequence>
<feature type="domain" description="GFO/IDH/MocA-like oxidoreductase" evidence="4">
    <location>
        <begin position="134"/>
        <end position="249"/>
    </location>
</feature>
<reference evidence="6" key="1">
    <citation type="journal article" date="2019" name="Int. J. Syst. Evol. Microbiol.">
        <title>The Global Catalogue of Microorganisms (GCM) 10K type strain sequencing project: providing services to taxonomists for standard genome sequencing and annotation.</title>
        <authorList>
            <consortium name="The Broad Institute Genomics Platform"/>
            <consortium name="The Broad Institute Genome Sequencing Center for Infectious Disease"/>
            <person name="Wu L."/>
            <person name="Ma J."/>
        </authorList>
    </citation>
    <scope>NUCLEOTIDE SEQUENCE [LARGE SCALE GENOMIC DNA]</scope>
    <source>
        <strain evidence="6">KCTC 42087</strain>
    </source>
</reference>
<dbReference type="Pfam" id="PF22725">
    <property type="entry name" value="GFO_IDH_MocA_C3"/>
    <property type="match status" value="1"/>
</dbReference>
<evidence type="ECO:0000259" key="3">
    <source>
        <dbReference type="Pfam" id="PF01408"/>
    </source>
</evidence>
<dbReference type="InterPro" id="IPR050984">
    <property type="entry name" value="Gfo/Idh/MocA_domain"/>
</dbReference>
<dbReference type="PANTHER" id="PTHR22604">
    <property type="entry name" value="OXIDOREDUCTASES"/>
    <property type="match status" value="1"/>
</dbReference>
<dbReference type="Pfam" id="PF01408">
    <property type="entry name" value="GFO_IDH_MocA"/>
    <property type="match status" value="1"/>
</dbReference>
<evidence type="ECO:0000313" key="5">
    <source>
        <dbReference type="EMBL" id="MFC5745547.1"/>
    </source>
</evidence>
<dbReference type="RefSeq" id="WP_378281170.1">
    <property type="nucleotide sequence ID" value="NZ_JBHSON010000008.1"/>
</dbReference>
<dbReference type="EMBL" id="JBHSON010000008">
    <property type="protein sequence ID" value="MFC5745547.1"/>
    <property type="molecule type" value="Genomic_DNA"/>
</dbReference>
<dbReference type="SUPFAM" id="SSF55347">
    <property type="entry name" value="Glyceraldehyde-3-phosphate dehydrogenase-like, C-terminal domain"/>
    <property type="match status" value="1"/>
</dbReference>
<evidence type="ECO:0000313" key="6">
    <source>
        <dbReference type="Proteomes" id="UP001596074"/>
    </source>
</evidence>
<keyword evidence="2" id="KW-0560">Oxidoreductase</keyword>
<dbReference type="SUPFAM" id="SSF51735">
    <property type="entry name" value="NAD(P)-binding Rossmann-fold domains"/>
    <property type="match status" value="1"/>
</dbReference>
<dbReference type="InterPro" id="IPR000683">
    <property type="entry name" value="Gfo/Idh/MocA-like_OxRdtase_N"/>
</dbReference>
<dbReference type="PANTHER" id="PTHR22604:SF105">
    <property type="entry name" value="TRANS-1,2-DIHYDROBENZENE-1,2-DIOL DEHYDROGENASE"/>
    <property type="match status" value="1"/>
</dbReference>
<protein>
    <submittedName>
        <fullName evidence="5">Gfo/Idh/MocA family protein</fullName>
    </submittedName>
</protein>
<dbReference type="Proteomes" id="UP001596074">
    <property type="component" value="Unassembled WGS sequence"/>
</dbReference>
<proteinExistence type="inferred from homology"/>
<dbReference type="InterPro" id="IPR036291">
    <property type="entry name" value="NAD(P)-bd_dom_sf"/>
</dbReference>
<accession>A0ABW0ZSQ3</accession>
<comment type="caution">
    <text evidence="5">The sequence shown here is derived from an EMBL/GenBank/DDBJ whole genome shotgun (WGS) entry which is preliminary data.</text>
</comment>